<reference evidence="2 3" key="1">
    <citation type="submission" date="2006-01" db="EMBL/GenBank/DDBJ databases">
        <authorList>
            <person name="Hagstrom A."/>
            <person name="Ferriera S."/>
            <person name="Johnson J."/>
            <person name="Kravitz S."/>
            <person name="Halpern A."/>
            <person name="Remington K."/>
            <person name="Beeson K."/>
            <person name="Tran B."/>
            <person name="Rogers Y.-H."/>
            <person name="Friedman R."/>
            <person name="Venter J.C."/>
        </authorList>
    </citation>
    <scope>NUCLEOTIDE SEQUENCE [LARGE SCALE GENOMIC DNA]</scope>
    <source>
        <strain evidence="2 3">SKA53</strain>
    </source>
</reference>
<organism evidence="2 3">
    <name type="scientific">Yoonia vestfoldensis SKA53</name>
    <dbReference type="NCBI Taxonomy" id="314232"/>
    <lineage>
        <taxon>Bacteria</taxon>
        <taxon>Pseudomonadati</taxon>
        <taxon>Pseudomonadota</taxon>
        <taxon>Alphaproteobacteria</taxon>
        <taxon>Rhodobacterales</taxon>
        <taxon>Paracoccaceae</taxon>
        <taxon>Yoonia</taxon>
    </lineage>
</organism>
<evidence type="ECO:0000313" key="2">
    <source>
        <dbReference type="EMBL" id="EAQ05979.1"/>
    </source>
</evidence>
<dbReference type="Pfam" id="PF00563">
    <property type="entry name" value="EAL"/>
    <property type="match status" value="1"/>
</dbReference>
<comment type="caution">
    <text evidence="2">The sequence shown here is derived from an EMBL/GenBank/DDBJ whole genome shotgun (WGS) entry which is preliminary data.</text>
</comment>
<dbReference type="STRING" id="314232.SKA53_07736"/>
<dbReference type="Gene3D" id="3.20.20.450">
    <property type="entry name" value="EAL domain"/>
    <property type="match status" value="1"/>
</dbReference>
<keyword evidence="3" id="KW-1185">Reference proteome</keyword>
<evidence type="ECO:0000313" key="3">
    <source>
        <dbReference type="Proteomes" id="UP000004507"/>
    </source>
</evidence>
<feature type="domain" description="EAL" evidence="1">
    <location>
        <begin position="1"/>
        <end position="224"/>
    </location>
</feature>
<dbReference type="PANTHER" id="PTHR33121:SF70">
    <property type="entry name" value="SIGNALING PROTEIN YKOW"/>
    <property type="match status" value="1"/>
</dbReference>
<dbReference type="PANTHER" id="PTHR33121">
    <property type="entry name" value="CYCLIC DI-GMP PHOSPHODIESTERASE PDEF"/>
    <property type="match status" value="1"/>
</dbReference>
<dbReference type="GO" id="GO:0071111">
    <property type="term" value="F:cyclic-guanylate-specific phosphodiesterase activity"/>
    <property type="evidence" value="ECO:0007669"/>
    <property type="project" value="InterPro"/>
</dbReference>
<gene>
    <name evidence="2" type="ORF">SKA53_07736</name>
</gene>
<dbReference type="InterPro" id="IPR050706">
    <property type="entry name" value="Cyclic-di-GMP_PDE-like"/>
</dbReference>
<dbReference type="HOGENOM" id="CLU_000445_70_50_5"/>
<dbReference type="SUPFAM" id="SSF141868">
    <property type="entry name" value="EAL domain-like"/>
    <property type="match status" value="1"/>
</dbReference>
<dbReference type="AlphaFoldDB" id="A3V6W3"/>
<proteinExistence type="predicted"/>
<dbReference type="Proteomes" id="UP000004507">
    <property type="component" value="Unassembled WGS sequence"/>
</dbReference>
<accession>A3V6W3</accession>
<dbReference type="PROSITE" id="PS50883">
    <property type="entry name" value="EAL"/>
    <property type="match status" value="1"/>
</dbReference>
<dbReference type="eggNOG" id="COG2200">
    <property type="taxonomic scope" value="Bacteria"/>
</dbReference>
<protein>
    <submittedName>
        <fullName evidence="2">Putative diguanylate phosphodiesterase (EAL domain) with GAF sensor</fullName>
    </submittedName>
</protein>
<sequence length="224" mass="24791">MKIISDRSFQNVYQSIVDLTTGKNVGLEALTRFEDVLFVSPDSVFREAERCGLKSELEIAVLHEPIKRTHEMSGDCYVSINVSPVTVATKAFKDLVATAATDHLVIELNEADTVDSYFALNDHLNRIRELGISLAIDDVGSGYANFRHILELSPEILKLDISLIRDIDTNRKKQALAAAITAYADEFGSKIIAEGVETEAELQILRKLGISLIQGYLLSKPAPW</sequence>
<dbReference type="InterPro" id="IPR001633">
    <property type="entry name" value="EAL_dom"/>
</dbReference>
<dbReference type="CDD" id="cd01948">
    <property type="entry name" value="EAL"/>
    <property type="match status" value="1"/>
</dbReference>
<dbReference type="EMBL" id="AAMS01000006">
    <property type="protein sequence ID" value="EAQ05979.1"/>
    <property type="molecule type" value="Genomic_DNA"/>
</dbReference>
<dbReference type="SMART" id="SM00052">
    <property type="entry name" value="EAL"/>
    <property type="match status" value="1"/>
</dbReference>
<dbReference type="InterPro" id="IPR035919">
    <property type="entry name" value="EAL_sf"/>
</dbReference>
<evidence type="ECO:0000259" key="1">
    <source>
        <dbReference type="PROSITE" id="PS50883"/>
    </source>
</evidence>
<name>A3V6W3_9RHOB</name>